<name>A0ABV9G9Z1_9ACTN</name>
<keyword evidence="2" id="KW-1133">Transmembrane helix</keyword>
<evidence type="ECO:0000256" key="2">
    <source>
        <dbReference type="SAM" id="Phobius"/>
    </source>
</evidence>
<evidence type="ECO:0000313" key="4">
    <source>
        <dbReference type="Proteomes" id="UP001595993"/>
    </source>
</evidence>
<evidence type="ECO:0008006" key="5">
    <source>
        <dbReference type="Google" id="ProtNLM"/>
    </source>
</evidence>
<dbReference type="RefSeq" id="WP_381199835.1">
    <property type="nucleotide sequence ID" value="NZ_JBHSFE010000021.1"/>
</dbReference>
<feature type="transmembrane region" description="Helical" evidence="2">
    <location>
        <begin position="47"/>
        <end position="69"/>
    </location>
</feature>
<keyword evidence="4" id="KW-1185">Reference proteome</keyword>
<keyword evidence="2" id="KW-0812">Transmembrane</keyword>
<organism evidence="3 4">
    <name type="scientific">Streptomyces maoxianensis</name>
    <dbReference type="NCBI Taxonomy" id="1459942"/>
    <lineage>
        <taxon>Bacteria</taxon>
        <taxon>Bacillati</taxon>
        <taxon>Actinomycetota</taxon>
        <taxon>Actinomycetes</taxon>
        <taxon>Kitasatosporales</taxon>
        <taxon>Streptomycetaceae</taxon>
        <taxon>Streptomyces</taxon>
    </lineage>
</organism>
<proteinExistence type="predicted"/>
<comment type="caution">
    <text evidence="3">The sequence shown here is derived from an EMBL/GenBank/DDBJ whole genome shotgun (WGS) entry which is preliminary data.</text>
</comment>
<sequence>MSVPVAPKPHRIRTPWQLPLTTPLTALVVPAAIGGAVITAAPDTARAWVVGTVSAAWLGLAVTVVAAALSSRRLREAAAVAHGELCSLRGQLAQAADELERVTTVTLPAAAARLRRGASAATVLAELEQPTDARLRVLLDAAVRELAVDERRSAAARAGQPAREPDAPPPSGTGTGTAIPSQGGPRVATAGRLPVRPPGRTMAAAERGRTRSAAPDAVHDSTGRDAGAQFGAFHRSLRTAPSGPPVPPHENVETGGTGG</sequence>
<dbReference type="Proteomes" id="UP001595993">
    <property type="component" value="Unassembled WGS sequence"/>
</dbReference>
<reference evidence="4" key="1">
    <citation type="journal article" date="2019" name="Int. J. Syst. Evol. Microbiol.">
        <title>The Global Catalogue of Microorganisms (GCM) 10K type strain sequencing project: providing services to taxonomists for standard genome sequencing and annotation.</title>
        <authorList>
            <consortium name="The Broad Institute Genomics Platform"/>
            <consortium name="The Broad Institute Genome Sequencing Center for Infectious Disease"/>
            <person name="Wu L."/>
            <person name="Ma J."/>
        </authorList>
    </citation>
    <scope>NUCLEOTIDE SEQUENCE [LARGE SCALE GENOMIC DNA]</scope>
    <source>
        <strain evidence="4">CGMCC 4.7139</strain>
    </source>
</reference>
<evidence type="ECO:0000256" key="1">
    <source>
        <dbReference type="SAM" id="MobiDB-lite"/>
    </source>
</evidence>
<evidence type="ECO:0000313" key="3">
    <source>
        <dbReference type="EMBL" id="MFC4611118.1"/>
    </source>
</evidence>
<feature type="region of interest" description="Disordered" evidence="1">
    <location>
        <begin position="152"/>
        <end position="259"/>
    </location>
</feature>
<feature type="transmembrane region" description="Helical" evidence="2">
    <location>
        <begin position="20"/>
        <end position="41"/>
    </location>
</feature>
<dbReference type="EMBL" id="JBHSFE010000021">
    <property type="protein sequence ID" value="MFC4611118.1"/>
    <property type="molecule type" value="Genomic_DNA"/>
</dbReference>
<accession>A0ABV9G9Z1</accession>
<protein>
    <recommendedName>
        <fullName evidence="5">ATP-binding protein</fullName>
    </recommendedName>
</protein>
<gene>
    <name evidence="3" type="ORF">ACFO9E_25480</name>
</gene>
<keyword evidence="2" id="KW-0472">Membrane</keyword>